<protein>
    <submittedName>
        <fullName evidence="3">Uncharacterized protein</fullName>
    </submittedName>
</protein>
<reference evidence="3 4" key="1">
    <citation type="submission" date="2024-09" db="EMBL/GenBank/DDBJ databases">
        <title>Laminarin stimulates single cell rates of sulfate reduction while oxygen inhibits transcriptomic activity in coastal marine sediment.</title>
        <authorList>
            <person name="Lindsay M."/>
            <person name="Orcutt B."/>
            <person name="Emerson D."/>
            <person name="Stepanauskas R."/>
            <person name="D'Angelo T."/>
        </authorList>
    </citation>
    <scope>NUCLEOTIDE SEQUENCE [LARGE SCALE GENOMIC DNA]</scope>
    <source>
        <strain evidence="3">SAG AM-311-K15</strain>
    </source>
</reference>
<keyword evidence="2" id="KW-0812">Transmembrane</keyword>
<organism evidence="3 4">
    <name type="scientific">candidate division CSSED10-310 bacterium</name>
    <dbReference type="NCBI Taxonomy" id="2855610"/>
    <lineage>
        <taxon>Bacteria</taxon>
        <taxon>Bacteria division CSSED10-310</taxon>
    </lineage>
</organism>
<accession>A0ABV6Z558</accession>
<keyword evidence="2" id="KW-1133">Transmembrane helix</keyword>
<evidence type="ECO:0000313" key="3">
    <source>
        <dbReference type="EMBL" id="MFC1853580.1"/>
    </source>
</evidence>
<proteinExistence type="predicted"/>
<feature type="transmembrane region" description="Helical" evidence="2">
    <location>
        <begin position="43"/>
        <end position="61"/>
    </location>
</feature>
<evidence type="ECO:0000256" key="2">
    <source>
        <dbReference type="SAM" id="Phobius"/>
    </source>
</evidence>
<keyword evidence="4" id="KW-1185">Reference proteome</keyword>
<feature type="region of interest" description="Disordered" evidence="1">
    <location>
        <begin position="129"/>
        <end position="151"/>
    </location>
</feature>
<name>A0ABV6Z558_UNCC1</name>
<sequence>MGDEQIMGKDKSALKFWAELLKGPGLGSMVTTRKKQGLTAQSLGFLNTIAVILCFCSIFSLTCLPVEQDGIEAATAPGIPTVNFPSDGDYIGDSRPVLSVYNVEDLLNRDLLYDFEVYNDQDLNQKIAGGYDVPQGSTGDDDQNNTSQLDPPGFSAETTAWKIGQSLSQQKKYWWRVRAHADSVYGEWMEPAQFELIEVSLPVLIQPYQDQRICPTQVTFIVQNVQRHKEISLYYDFEIYSAPDLSDFLIGFYGIAEDSSGQTALTIEEPLSDLSQYWWRARAQAANFEGSWTELVGFYTESIAIVQLVFPTARITSRTQTPEFVIENPTNNCGKKLSYEFEVYDDSTLNNRIAQMTGVGQGEFELTSWNANTTLPEGKDLFWRCRANASDHSSAWSEVDIFQIDTSKPIGDEYAENVMFCGVTCPGVVIYRDCSEALGPPDIWYESNPESPDGRTYHGMVSLGMRGSIIVDMGEGSEIINRDGVDLNIWQAIKNELYQVFVAEHAGGPYFDLGLAGTGYMNVDNPLADDPLADTPPDIYPYYRADSWCYTVAGGNYEGEIGRCEVSASGFEKIRFVRIYDQQPYYDIREDCYYYDVETDAWYPYLTAGADIDSVEAVY</sequence>
<dbReference type="EMBL" id="JBHPBY010000539">
    <property type="protein sequence ID" value="MFC1853580.1"/>
    <property type="molecule type" value="Genomic_DNA"/>
</dbReference>
<dbReference type="Proteomes" id="UP001594351">
    <property type="component" value="Unassembled WGS sequence"/>
</dbReference>
<evidence type="ECO:0000256" key="1">
    <source>
        <dbReference type="SAM" id="MobiDB-lite"/>
    </source>
</evidence>
<dbReference type="Gene3D" id="2.60.40.10">
    <property type="entry name" value="Immunoglobulins"/>
    <property type="match status" value="3"/>
</dbReference>
<gene>
    <name evidence="3" type="ORF">ACFL27_25615</name>
</gene>
<keyword evidence="2" id="KW-0472">Membrane</keyword>
<dbReference type="InterPro" id="IPR013783">
    <property type="entry name" value="Ig-like_fold"/>
</dbReference>
<comment type="caution">
    <text evidence="3">The sequence shown here is derived from an EMBL/GenBank/DDBJ whole genome shotgun (WGS) entry which is preliminary data.</text>
</comment>
<evidence type="ECO:0000313" key="4">
    <source>
        <dbReference type="Proteomes" id="UP001594351"/>
    </source>
</evidence>